<keyword evidence="3 4" id="KW-0408">Iron</keyword>
<evidence type="ECO:0000313" key="5">
    <source>
        <dbReference type="EMBL" id="GMR50295.1"/>
    </source>
</evidence>
<name>A0AAN5I3M7_9BILA</name>
<dbReference type="PANTHER" id="PTHR24284:SF1">
    <property type="entry name" value="CYTOCHROME P450 FAMILY"/>
    <property type="match status" value="1"/>
</dbReference>
<dbReference type="Gene3D" id="1.10.630.10">
    <property type="entry name" value="Cytochrome P450"/>
    <property type="match status" value="2"/>
</dbReference>
<evidence type="ECO:0000256" key="2">
    <source>
        <dbReference type="ARBA" id="ARBA00023033"/>
    </source>
</evidence>
<dbReference type="PRINTS" id="PR00385">
    <property type="entry name" value="P450"/>
</dbReference>
<dbReference type="GO" id="GO:0016705">
    <property type="term" value="F:oxidoreductase activity, acting on paired donors, with incorporation or reduction of molecular oxygen"/>
    <property type="evidence" value="ECO:0007669"/>
    <property type="project" value="InterPro"/>
</dbReference>
<keyword evidence="2 4" id="KW-0503">Monooxygenase</keyword>
<comment type="caution">
    <text evidence="5">The sequence shown here is derived from an EMBL/GenBank/DDBJ whole genome shotgun (WGS) entry which is preliminary data.</text>
</comment>
<evidence type="ECO:0000256" key="1">
    <source>
        <dbReference type="ARBA" id="ARBA00010617"/>
    </source>
</evidence>
<dbReference type="InterPro" id="IPR036396">
    <property type="entry name" value="Cyt_P450_sf"/>
</dbReference>
<gene>
    <name evidence="5" type="ORF">PMAYCL1PPCAC_20490</name>
</gene>
<dbReference type="PRINTS" id="PR00463">
    <property type="entry name" value="EP450I"/>
</dbReference>
<proteinExistence type="inferred from homology"/>
<feature type="binding site" description="axial binding residue" evidence="3">
    <location>
        <position position="366"/>
    </location>
    <ligand>
        <name>heme</name>
        <dbReference type="ChEBI" id="CHEBI:30413"/>
    </ligand>
    <ligandPart>
        <name>Fe</name>
        <dbReference type="ChEBI" id="CHEBI:18248"/>
    </ligandPart>
</feature>
<sequence>LLLLGLVTLLVYGIIKYYKFTAKYPKGPCPLPFVGNFFQFDFKNQYKSLQELGKDQSGIYTVFSPIPMVQITNFDLIREAFIEKGTRILHLIMRRNVQVMVANVINELLFGYRYKYDDCQPLMDYVLGFNKMMQEMTESPGLVLALVFPRIRNWPFIGWHTVGKIRACQHKLNEYIVDNVDRVLEKYDVEDEPTCFVHAYKQKMGTSEHLHQTNLIGTCCDFFDAGMETTTTTLRWAMLFLAKHQDVQDKLRAEILEVVGTKRLPEMTDQPKMPYARACVLEIQRRANILQINIPRVAARDVTVGGHTIPAGAWVNGDIHYLMANDPLFENPDEFRPERYLHEDGKTLRKELVDRTIPFSIGKRACAGEGIARVELFLGLTATVQHYRIFPCVGQEIDLEYPPSAILIPKEQLLRIKKV</sequence>
<organism evidence="5 6">
    <name type="scientific">Pristionchus mayeri</name>
    <dbReference type="NCBI Taxonomy" id="1317129"/>
    <lineage>
        <taxon>Eukaryota</taxon>
        <taxon>Metazoa</taxon>
        <taxon>Ecdysozoa</taxon>
        <taxon>Nematoda</taxon>
        <taxon>Chromadorea</taxon>
        <taxon>Rhabditida</taxon>
        <taxon>Rhabditina</taxon>
        <taxon>Diplogasteromorpha</taxon>
        <taxon>Diplogasteroidea</taxon>
        <taxon>Neodiplogasteridae</taxon>
        <taxon>Pristionchus</taxon>
    </lineage>
</organism>
<dbReference type="SUPFAM" id="SSF48264">
    <property type="entry name" value="Cytochrome P450"/>
    <property type="match status" value="1"/>
</dbReference>
<accession>A0AAN5I3M7</accession>
<protein>
    <recommendedName>
        <fullName evidence="7">Cytochrome P450</fullName>
    </recommendedName>
</protein>
<reference evidence="6" key="1">
    <citation type="submission" date="2022-10" db="EMBL/GenBank/DDBJ databases">
        <title>Genome assembly of Pristionchus species.</title>
        <authorList>
            <person name="Yoshida K."/>
            <person name="Sommer R.J."/>
        </authorList>
    </citation>
    <scope>NUCLEOTIDE SEQUENCE [LARGE SCALE GENOMIC DNA]</scope>
    <source>
        <strain evidence="6">RS5460</strain>
    </source>
</reference>
<keyword evidence="6" id="KW-1185">Reference proteome</keyword>
<dbReference type="PANTHER" id="PTHR24284">
    <property type="entry name" value="CYTOCHROME P450 FAMILY"/>
    <property type="match status" value="1"/>
</dbReference>
<dbReference type="GO" id="GO:0004497">
    <property type="term" value="F:monooxygenase activity"/>
    <property type="evidence" value="ECO:0007669"/>
    <property type="project" value="UniProtKB-KW"/>
</dbReference>
<evidence type="ECO:0000313" key="6">
    <source>
        <dbReference type="Proteomes" id="UP001328107"/>
    </source>
</evidence>
<dbReference type="Pfam" id="PF00067">
    <property type="entry name" value="p450"/>
    <property type="match status" value="1"/>
</dbReference>
<dbReference type="Proteomes" id="UP001328107">
    <property type="component" value="Unassembled WGS sequence"/>
</dbReference>
<dbReference type="InterPro" id="IPR001128">
    <property type="entry name" value="Cyt_P450"/>
</dbReference>
<comment type="cofactor">
    <cofactor evidence="3">
        <name>heme</name>
        <dbReference type="ChEBI" id="CHEBI:30413"/>
    </cofactor>
</comment>
<dbReference type="InterPro" id="IPR017972">
    <property type="entry name" value="Cyt_P450_CS"/>
</dbReference>
<dbReference type="EMBL" id="BTRK01000004">
    <property type="protein sequence ID" value="GMR50295.1"/>
    <property type="molecule type" value="Genomic_DNA"/>
</dbReference>
<evidence type="ECO:0000256" key="4">
    <source>
        <dbReference type="RuleBase" id="RU000461"/>
    </source>
</evidence>
<keyword evidence="4" id="KW-0560">Oxidoreductase</keyword>
<keyword evidence="3 4" id="KW-0479">Metal-binding</keyword>
<dbReference type="GO" id="GO:0005506">
    <property type="term" value="F:iron ion binding"/>
    <property type="evidence" value="ECO:0007669"/>
    <property type="project" value="InterPro"/>
</dbReference>
<dbReference type="InterPro" id="IPR002401">
    <property type="entry name" value="Cyt_P450_E_grp-I"/>
</dbReference>
<dbReference type="GO" id="GO:0020037">
    <property type="term" value="F:heme binding"/>
    <property type="evidence" value="ECO:0007669"/>
    <property type="project" value="InterPro"/>
</dbReference>
<evidence type="ECO:0000256" key="3">
    <source>
        <dbReference type="PIRSR" id="PIRSR602401-1"/>
    </source>
</evidence>
<comment type="similarity">
    <text evidence="1 4">Belongs to the cytochrome P450 family.</text>
</comment>
<evidence type="ECO:0008006" key="7">
    <source>
        <dbReference type="Google" id="ProtNLM"/>
    </source>
</evidence>
<dbReference type="PROSITE" id="PS00086">
    <property type="entry name" value="CYTOCHROME_P450"/>
    <property type="match status" value="1"/>
</dbReference>
<dbReference type="AlphaFoldDB" id="A0AAN5I3M7"/>
<feature type="non-terminal residue" evidence="5">
    <location>
        <position position="1"/>
    </location>
</feature>
<keyword evidence="3 4" id="KW-0349">Heme</keyword>